<keyword evidence="6 9" id="KW-0418">Kinase</keyword>
<dbReference type="Gene3D" id="3.30.230.10">
    <property type="match status" value="1"/>
</dbReference>
<dbReference type="PANTHER" id="PTHR43527:SF2">
    <property type="entry name" value="4-DIPHOSPHOCYTIDYL-2-C-METHYL-D-ERYTHRITOL KINASE, CHLOROPLASTIC"/>
    <property type="match status" value="1"/>
</dbReference>
<dbReference type="InterPro" id="IPR006204">
    <property type="entry name" value="GHMP_kinase_N_dom"/>
</dbReference>
<dbReference type="NCBIfam" id="NF002870">
    <property type="entry name" value="PRK03188.1"/>
    <property type="match status" value="1"/>
</dbReference>
<organism evidence="13 14">
    <name type="scientific">Serinicoccus chungangensis</name>
    <dbReference type="NCBI Taxonomy" id="767452"/>
    <lineage>
        <taxon>Bacteria</taxon>
        <taxon>Bacillati</taxon>
        <taxon>Actinomycetota</taxon>
        <taxon>Actinomycetes</taxon>
        <taxon>Micrococcales</taxon>
        <taxon>Ornithinimicrobiaceae</taxon>
        <taxon>Serinicoccus</taxon>
    </lineage>
</organism>
<reference evidence="13 14" key="1">
    <citation type="submission" date="2015-12" db="EMBL/GenBank/DDBJ databases">
        <title>Serinicoccus chungangenesis strain CD08_5 genome sequencing and assembly.</title>
        <authorList>
            <person name="Chander A.M."/>
            <person name="Kaur G."/>
            <person name="Nair G.R."/>
            <person name="Dhawan D.K."/>
            <person name="Kochhar R.K."/>
            <person name="Mayilraj S."/>
            <person name="Bhadada S.K."/>
        </authorList>
    </citation>
    <scope>NUCLEOTIDE SEQUENCE [LARGE SCALE GENOMIC DNA]</scope>
    <source>
        <strain evidence="13 14">CD08_5</strain>
    </source>
</reference>
<dbReference type="HAMAP" id="MF_00061">
    <property type="entry name" value="IspE"/>
    <property type="match status" value="1"/>
</dbReference>
<evidence type="ECO:0000256" key="7">
    <source>
        <dbReference type="ARBA" id="ARBA00022840"/>
    </source>
</evidence>
<evidence type="ECO:0000313" key="14">
    <source>
        <dbReference type="Proteomes" id="UP000054837"/>
    </source>
</evidence>
<keyword evidence="14" id="KW-1185">Reference proteome</keyword>
<comment type="pathway">
    <text evidence="9">Isoprenoid biosynthesis; isopentenyl diphosphate biosynthesis via DXP pathway; isopentenyl diphosphate from 1-deoxy-D-xylulose 5-phosphate: step 3/6.</text>
</comment>
<feature type="domain" description="GHMP kinase N-terminal" evidence="11">
    <location>
        <begin position="74"/>
        <end position="156"/>
    </location>
</feature>
<dbReference type="GO" id="GO:0050515">
    <property type="term" value="F:4-(cytidine 5'-diphospho)-2-C-methyl-D-erythritol kinase activity"/>
    <property type="evidence" value="ECO:0007669"/>
    <property type="project" value="UniProtKB-UniRule"/>
</dbReference>
<dbReference type="InterPro" id="IPR036554">
    <property type="entry name" value="GHMP_kinase_C_sf"/>
</dbReference>
<name>A0A0W8I8U1_9MICO</name>
<evidence type="ECO:0000256" key="10">
    <source>
        <dbReference type="SAM" id="MobiDB-lite"/>
    </source>
</evidence>
<comment type="similarity">
    <text evidence="1 9">Belongs to the GHMP kinase family. IspE subfamily.</text>
</comment>
<evidence type="ECO:0000256" key="4">
    <source>
        <dbReference type="ARBA" id="ARBA00022679"/>
    </source>
</evidence>
<comment type="catalytic activity">
    <reaction evidence="9">
        <text>4-CDP-2-C-methyl-D-erythritol + ATP = 4-CDP-2-C-methyl-D-erythritol 2-phosphate + ADP + H(+)</text>
        <dbReference type="Rhea" id="RHEA:18437"/>
        <dbReference type="ChEBI" id="CHEBI:15378"/>
        <dbReference type="ChEBI" id="CHEBI:30616"/>
        <dbReference type="ChEBI" id="CHEBI:57823"/>
        <dbReference type="ChEBI" id="CHEBI:57919"/>
        <dbReference type="ChEBI" id="CHEBI:456216"/>
        <dbReference type="EC" id="2.7.1.148"/>
    </reaction>
</comment>
<dbReference type="PANTHER" id="PTHR43527">
    <property type="entry name" value="4-DIPHOSPHOCYTIDYL-2-C-METHYL-D-ERYTHRITOL KINASE, CHLOROPLASTIC"/>
    <property type="match status" value="1"/>
</dbReference>
<dbReference type="STRING" id="767452.AVL62_05670"/>
<dbReference type="AlphaFoldDB" id="A0A0W8I8U1"/>
<dbReference type="Proteomes" id="UP000054837">
    <property type="component" value="Unassembled WGS sequence"/>
</dbReference>
<keyword evidence="9" id="KW-0414">Isoprene biosynthesis</keyword>
<proteinExistence type="inferred from homology"/>
<keyword evidence="4 9" id="KW-0808">Transferase</keyword>
<evidence type="ECO:0000256" key="5">
    <source>
        <dbReference type="ARBA" id="ARBA00022741"/>
    </source>
</evidence>
<evidence type="ECO:0000256" key="2">
    <source>
        <dbReference type="ARBA" id="ARBA00012052"/>
    </source>
</evidence>
<dbReference type="GO" id="GO:0019288">
    <property type="term" value="P:isopentenyl diphosphate biosynthetic process, methylerythritol 4-phosphate pathway"/>
    <property type="evidence" value="ECO:0007669"/>
    <property type="project" value="UniProtKB-UniRule"/>
</dbReference>
<dbReference type="GO" id="GO:0005524">
    <property type="term" value="F:ATP binding"/>
    <property type="evidence" value="ECO:0007669"/>
    <property type="project" value="UniProtKB-UniRule"/>
</dbReference>
<evidence type="ECO:0000259" key="12">
    <source>
        <dbReference type="Pfam" id="PF08544"/>
    </source>
</evidence>
<comment type="function">
    <text evidence="9">Catalyzes the phosphorylation of the position 2 hydroxy group of 4-diphosphocytidyl-2C-methyl-D-erythritol.</text>
</comment>
<dbReference type="PIRSF" id="PIRSF010376">
    <property type="entry name" value="IspE"/>
    <property type="match status" value="1"/>
</dbReference>
<feature type="region of interest" description="Disordered" evidence="10">
    <location>
        <begin position="309"/>
        <end position="337"/>
    </location>
</feature>
<dbReference type="Pfam" id="PF08544">
    <property type="entry name" value="GHMP_kinases_C"/>
    <property type="match status" value="1"/>
</dbReference>
<evidence type="ECO:0000256" key="8">
    <source>
        <dbReference type="ARBA" id="ARBA00032554"/>
    </source>
</evidence>
<feature type="domain" description="GHMP kinase C-terminal" evidence="12">
    <location>
        <begin position="217"/>
        <end position="289"/>
    </location>
</feature>
<gene>
    <name evidence="9" type="primary">ispE</name>
    <name evidence="13" type="ORF">AVL62_05670</name>
</gene>
<keyword evidence="7 9" id="KW-0067">ATP-binding</keyword>
<evidence type="ECO:0000313" key="13">
    <source>
        <dbReference type="EMBL" id="KUG55776.1"/>
    </source>
</evidence>
<dbReference type="RefSeq" id="WP_058890884.1">
    <property type="nucleotide sequence ID" value="NZ_LQBL01000022.1"/>
</dbReference>
<evidence type="ECO:0000259" key="11">
    <source>
        <dbReference type="Pfam" id="PF00288"/>
    </source>
</evidence>
<evidence type="ECO:0000256" key="9">
    <source>
        <dbReference type="HAMAP-Rule" id="MF_00061"/>
    </source>
</evidence>
<dbReference type="InterPro" id="IPR014721">
    <property type="entry name" value="Ribsml_uS5_D2-typ_fold_subgr"/>
</dbReference>
<dbReference type="Pfam" id="PF00288">
    <property type="entry name" value="GHMP_kinases_N"/>
    <property type="match status" value="1"/>
</dbReference>
<dbReference type="UniPathway" id="UPA00056">
    <property type="reaction ID" value="UER00094"/>
</dbReference>
<dbReference type="SUPFAM" id="SSF55060">
    <property type="entry name" value="GHMP Kinase, C-terminal domain"/>
    <property type="match status" value="1"/>
</dbReference>
<accession>A0A0W8I8U1</accession>
<evidence type="ECO:0000256" key="3">
    <source>
        <dbReference type="ARBA" id="ARBA00017473"/>
    </source>
</evidence>
<dbReference type="InterPro" id="IPR020568">
    <property type="entry name" value="Ribosomal_Su5_D2-typ_SF"/>
</dbReference>
<evidence type="ECO:0000256" key="6">
    <source>
        <dbReference type="ARBA" id="ARBA00022777"/>
    </source>
</evidence>
<feature type="binding site" evidence="9">
    <location>
        <begin position="105"/>
        <end position="115"/>
    </location>
    <ligand>
        <name>ATP</name>
        <dbReference type="ChEBI" id="CHEBI:30616"/>
    </ligand>
</feature>
<dbReference type="GO" id="GO:0016114">
    <property type="term" value="P:terpenoid biosynthetic process"/>
    <property type="evidence" value="ECO:0007669"/>
    <property type="project" value="UniProtKB-UniRule"/>
</dbReference>
<dbReference type="SUPFAM" id="SSF54211">
    <property type="entry name" value="Ribosomal protein S5 domain 2-like"/>
    <property type="match status" value="1"/>
</dbReference>
<dbReference type="InterPro" id="IPR013750">
    <property type="entry name" value="GHMP_kinase_C_dom"/>
</dbReference>
<dbReference type="InterPro" id="IPR004424">
    <property type="entry name" value="IspE"/>
</dbReference>
<dbReference type="NCBIfam" id="TIGR00154">
    <property type="entry name" value="ispE"/>
    <property type="match status" value="1"/>
</dbReference>
<sequence>MTTGTQAHSVTVRVPGKINLGLSVGPLREDGYHELSTIYHAVSLYDTVTVQPAERWSVHVTGPWGERVPTDESNLALVAAKTLAKRRGRRAKVDPVRIDIDKHIPVAGGMAGGSADAAAALVACRELWGLDHVENDLLELVAASLGSDIPFLLHGGTAIGSGRGEQVTPVLARGELHWVLWAGEGLSLSTPEVYAECDRLREEAGVEVPAPEPSGALMAALRRMDTDEVADALCNDLQEAAVSLQPSLAEALAAGLDLGARGALVSGSGPTVAFLVGSQTEAIDLSVGLAANGPTGDIVRAVGPVPGAQIVHHRSGPEPTRPRTDPDRPGPLGPVVG</sequence>
<protein>
    <recommendedName>
        <fullName evidence="3 9">4-diphosphocytidyl-2-C-methyl-D-erythritol kinase</fullName>
        <shortName evidence="9">CMK</shortName>
        <ecNumber evidence="2 9">2.7.1.148</ecNumber>
    </recommendedName>
    <alternativeName>
        <fullName evidence="8 9">4-(cytidine-5'-diphospho)-2-C-methyl-D-erythritol kinase</fullName>
    </alternativeName>
</protein>
<comment type="caution">
    <text evidence="13">The sequence shown here is derived from an EMBL/GenBank/DDBJ whole genome shotgun (WGS) entry which is preliminary data.</text>
</comment>
<evidence type="ECO:0000256" key="1">
    <source>
        <dbReference type="ARBA" id="ARBA00009684"/>
    </source>
</evidence>
<feature type="active site" evidence="9">
    <location>
        <position position="148"/>
    </location>
</feature>
<dbReference type="EMBL" id="LQBL01000022">
    <property type="protein sequence ID" value="KUG55776.1"/>
    <property type="molecule type" value="Genomic_DNA"/>
</dbReference>
<dbReference type="EC" id="2.7.1.148" evidence="2 9"/>
<dbReference type="OrthoDB" id="3173073at2"/>
<keyword evidence="5 9" id="KW-0547">Nucleotide-binding</keyword>
<dbReference type="Gene3D" id="3.30.70.890">
    <property type="entry name" value="GHMP kinase, C-terminal domain"/>
    <property type="match status" value="1"/>
</dbReference>
<feature type="active site" evidence="9">
    <location>
        <position position="17"/>
    </location>
</feature>